<dbReference type="AlphaFoldDB" id="A0A3L6TH18"/>
<name>A0A3L6TH18_PANMI</name>
<evidence type="ECO:0000256" key="1">
    <source>
        <dbReference type="SAM" id="MobiDB-lite"/>
    </source>
</evidence>
<gene>
    <name evidence="2" type="ORF">C2845_PM01G35590</name>
</gene>
<feature type="region of interest" description="Disordered" evidence="1">
    <location>
        <begin position="140"/>
        <end position="195"/>
    </location>
</feature>
<keyword evidence="3" id="KW-1185">Reference proteome</keyword>
<dbReference type="EMBL" id="PQIB02000001">
    <property type="protein sequence ID" value="RLN39632.1"/>
    <property type="molecule type" value="Genomic_DNA"/>
</dbReference>
<sequence>MHSMVEHWRKSSMLEVVRGEAKRADPDLGVEVDAREGLTRAGKGGLQWAVRGRRPRRPDVVASCAALQGAEAAWPAAAGTGASKLHLRAWEPAAPVPASPQRIARHRHRGAMMGRIRAIGVARKPGGDPDEAAVPGSVGAYAMAAPRPRRHKASAPPTSERRSPAGARSQHAEDGGRRGCVPGSAGRRRPARPMA</sequence>
<evidence type="ECO:0000313" key="3">
    <source>
        <dbReference type="Proteomes" id="UP000275267"/>
    </source>
</evidence>
<protein>
    <submittedName>
        <fullName evidence="2">Uncharacterized protein</fullName>
    </submittedName>
</protein>
<dbReference type="Proteomes" id="UP000275267">
    <property type="component" value="Unassembled WGS sequence"/>
</dbReference>
<reference evidence="3" key="1">
    <citation type="journal article" date="2019" name="Nat. Commun.">
        <title>The genome of broomcorn millet.</title>
        <authorList>
            <person name="Zou C."/>
            <person name="Miki D."/>
            <person name="Li D."/>
            <person name="Tang Q."/>
            <person name="Xiao L."/>
            <person name="Rajput S."/>
            <person name="Deng P."/>
            <person name="Jia W."/>
            <person name="Huang R."/>
            <person name="Zhang M."/>
            <person name="Sun Y."/>
            <person name="Hu J."/>
            <person name="Fu X."/>
            <person name="Schnable P.S."/>
            <person name="Li F."/>
            <person name="Zhang H."/>
            <person name="Feng B."/>
            <person name="Zhu X."/>
            <person name="Liu R."/>
            <person name="Schnable J.C."/>
            <person name="Zhu J.-K."/>
            <person name="Zhang H."/>
        </authorList>
    </citation>
    <scope>NUCLEOTIDE SEQUENCE [LARGE SCALE GENOMIC DNA]</scope>
</reference>
<feature type="compositionally biased region" description="Basic residues" evidence="1">
    <location>
        <begin position="186"/>
        <end position="195"/>
    </location>
</feature>
<proteinExistence type="predicted"/>
<evidence type="ECO:0000313" key="2">
    <source>
        <dbReference type="EMBL" id="RLN39632.1"/>
    </source>
</evidence>
<accession>A0A3L6TH18</accession>
<comment type="caution">
    <text evidence="2">The sequence shown here is derived from an EMBL/GenBank/DDBJ whole genome shotgun (WGS) entry which is preliminary data.</text>
</comment>
<organism evidence="2 3">
    <name type="scientific">Panicum miliaceum</name>
    <name type="common">Proso millet</name>
    <name type="synonym">Broomcorn millet</name>
    <dbReference type="NCBI Taxonomy" id="4540"/>
    <lineage>
        <taxon>Eukaryota</taxon>
        <taxon>Viridiplantae</taxon>
        <taxon>Streptophyta</taxon>
        <taxon>Embryophyta</taxon>
        <taxon>Tracheophyta</taxon>
        <taxon>Spermatophyta</taxon>
        <taxon>Magnoliopsida</taxon>
        <taxon>Liliopsida</taxon>
        <taxon>Poales</taxon>
        <taxon>Poaceae</taxon>
        <taxon>PACMAD clade</taxon>
        <taxon>Panicoideae</taxon>
        <taxon>Panicodae</taxon>
        <taxon>Paniceae</taxon>
        <taxon>Panicinae</taxon>
        <taxon>Panicum</taxon>
        <taxon>Panicum sect. Panicum</taxon>
    </lineage>
</organism>